<dbReference type="STRING" id="558152.IQ37_03135"/>
<evidence type="ECO:0000313" key="1">
    <source>
        <dbReference type="EMBL" id="KFF30168.1"/>
    </source>
</evidence>
<name>A0A086BMK4_9FLAO</name>
<dbReference type="eggNOG" id="ENOG5031125">
    <property type="taxonomic scope" value="Bacteria"/>
</dbReference>
<comment type="caution">
    <text evidence="1">The sequence shown here is derived from an EMBL/GenBank/DDBJ whole genome shotgun (WGS) entry which is preliminary data.</text>
</comment>
<gene>
    <name evidence="1" type="ORF">IQ37_03135</name>
</gene>
<evidence type="ECO:0000313" key="2">
    <source>
        <dbReference type="Proteomes" id="UP000028709"/>
    </source>
</evidence>
<keyword evidence="2" id="KW-1185">Reference proteome</keyword>
<reference evidence="1 2" key="1">
    <citation type="submission" date="2014-07" db="EMBL/GenBank/DDBJ databases">
        <title>Genome of Chryseobacterium piperi CTM.</title>
        <authorList>
            <person name="Pipes S.E."/>
            <person name="Stropko S.J."/>
            <person name="Newman J.D."/>
        </authorList>
    </citation>
    <scope>NUCLEOTIDE SEQUENCE [LARGE SCALE GENOMIC DNA]</scope>
    <source>
        <strain evidence="1 2">CTM</strain>
    </source>
</reference>
<dbReference type="RefSeq" id="WP_034681530.1">
    <property type="nucleotide sequence ID" value="NZ_CP023049.2"/>
</dbReference>
<accession>A0A086BMK4</accession>
<proteinExistence type="predicted"/>
<dbReference type="KEGG" id="cpip:CJF12_07475"/>
<dbReference type="OrthoDB" id="1253889at2"/>
<organism evidence="1 2">
    <name type="scientific">Chryseobacterium piperi</name>
    <dbReference type="NCBI Taxonomy" id="558152"/>
    <lineage>
        <taxon>Bacteria</taxon>
        <taxon>Pseudomonadati</taxon>
        <taxon>Bacteroidota</taxon>
        <taxon>Flavobacteriia</taxon>
        <taxon>Flavobacteriales</taxon>
        <taxon>Weeksellaceae</taxon>
        <taxon>Chryseobacterium group</taxon>
        <taxon>Chryseobacterium</taxon>
    </lineage>
</organism>
<dbReference type="EMBL" id="JPRJ01000002">
    <property type="protein sequence ID" value="KFF30168.1"/>
    <property type="molecule type" value="Genomic_DNA"/>
</dbReference>
<protein>
    <recommendedName>
        <fullName evidence="3">DUF5071 domain-containing protein</fullName>
    </recommendedName>
</protein>
<dbReference type="Proteomes" id="UP000028709">
    <property type="component" value="Unassembled WGS sequence"/>
</dbReference>
<evidence type="ECO:0008006" key="3">
    <source>
        <dbReference type="Google" id="ProtNLM"/>
    </source>
</evidence>
<dbReference type="AlphaFoldDB" id="A0A086BMK4"/>
<sequence length="175" mass="21037">MNIKSLKKHFYKTLFPPRFDSKKVEELHQFISENDSITDYWEVGGLLSEFINIIKHFNEEDIQCFFKTIDSWDSYHLVMIADKLMETHVKASVNYDLGKIYFKIFLSYEKFDSYYLLDNLEMIFTMYQSKLDIETQISIASKIKFLYQHKQINKQQFESNLLFINNLNNEDGIYN</sequence>